<keyword evidence="4" id="KW-1185">Reference proteome</keyword>
<reference evidence="3" key="2">
    <citation type="submission" date="2023-06" db="EMBL/GenBank/DDBJ databases">
        <authorList>
            <consortium name="Lawrence Berkeley National Laboratory"/>
            <person name="Haridas S."/>
            <person name="Hensen N."/>
            <person name="Bonometti L."/>
            <person name="Westerberg I."/>
            <person name="Brannstrom I.O."/>
            <person name="Guillou S."/>
            <person name="Cros-Aarteil S."/>
            <person name="Calhoun S."/>
            <person name="Kuo A."/>
            <person name="Mondo S."/>
            <person name="Pangilinan J."/>
            <person name="Riley R."/>
            <person name="Labutti K."/>
            <person name="Andreopoulos B."/>
            <person name="Lipzen A."/>
            <person name="Chen C."/>
            <person name="Yanf M."/>
            <person name="Daum C."/>
            <person name="Ng V."/>
            <person name="Clum A."/>
            <person name="Steindorff A."/>
            <person name="Ohm R."/>
            <person name="Martin F."/>
            <person name="Silar P."/>
            <person name="Natvig D."/>
            <person name="Lalanne C."/>
            <person name="Gautier V."/>
            <person name="Ament-Velasquez S.L."/>
            <person name="Kruys A."/>
            <person name="Hutchinson M.I."/>
            <person name="Powell A.J."/>
            <person name="Barry K."/>
            <person name="Miller A.N."/>
            <person name="Grigoriev I.V."/>
            <person name="Debuchy R."/>
            <person name="Gladieux P."/>
            <person name="Thoren M.H."/>
            <person name="Johannesson H."/>
        </authorList>
    </citation>
    <scope>NUCLEOTIDE SEQUENCE</scope>
    <source>
        <strain evidence="3">CBS 168.71</strain>
    </source>
</reference>
<feature type="domain" description="BHLH" evidence="2">
    <location>
        <begin position="278"/>
        <end position="365"/>
    </location>
</feature>
<dbReference type="InterPro" id="IPR052099">
    <property type="entry name" value="Regulatory_TF_Diverse"/>
</dbReference>
<feature type="region of interest" description="Disordered" evidence="1">
    <location>
        <begin position="246"/>
        <end position="283"/>
    </location>
</feature>
<feature type="region of interest" description="Disordered" evidence="1">
    <location>
        <begin position="29"/>
        <end position="71"/>
    </location>
</feature>
<dbReference type="Gene3D" id="4.10.280.10">
    <property type="entry name" value="Helix-loop-helix DNA-binding domain"/>
    <property type="match status" value="1"/>
</dbReference>
<dbReference type="RefSeq" id="XP_062657631.1">
    <property type="nucleotide sequence ID" value="XM_062798906.1"/>
</dbReference>
<dbReference type="InterPro" id="IPR011598">
    <property type="entry name" value="bHLH_dom"/>
</dbReference>
<protein>
    <recommendedName>
        <fullName evidence="2">BHLH domain-containing protein</fullName>
    </recommendedName>
</protein>
<feature type="compositionally biased region" description="Polar residues" evidence="1">
    <location>
        <begin position="186"/>
        <end position="206"/>
    </location>
</feature>
<feature type="region of interest" description="Disordered" evidence="1">
    <location>
        <begin position="173"/>
        <end position="206"/>
    </location>
</feature>
<proteinExistence type="predicted"/>
<dbReference type="SMART" id="SM00353">
    <property type="entry name" value="HLH"/>
    <property type="match status" value="1"/>
</dbReference>
<dbReference type="PANTHER" id="PTHR47336:SF4">
    <property type="entry name" value="BHLH TRANSCRIPTION FACTOR (EUROFUNG)"/>
    <property type="match status" value="1"/>
</dbReference>
<evidence type="ECO:0000313" key="3">
    <source>
        <dbReference type="EMBL" id="KAK3294117.1"/>
    </source>
</evidence>
<dbReference type="Proteomes" id="UP001278766">
    <property type="component" value="Unassembled WGS sequence"/>
</dbReference>
<dbReference type="SUPFAM" id="SSF47459">
    <property type="entry name" value="HLH, helix-loop-helix DNA-binding domain"/>
    <property type="match status" value="1"/>
</dbReference>
<feature type="region of interest" description="Disordered" evidence="1">
    <location>
        <begin position="111"/>
        <end position="134"/>
    </location>
</feature>
<sequence length="408" mass="44463">MSARPWSQSGPPSRKERLRASLQALLVNDDIPLDMFEPGGSWPPARDTVSDPPQSRAALGLPSPEEGPNHEFPSHIFAPLFSLPPQSPASNNVPATANDNILRISRADPSGIRTHHKLPQNLDRPARRTSSYDHSSRVDPVLAASSANVEAGCLVFASYPPLVAEDHAANHGCRLSPQEADPENMTAVSDESLSLRSPFAQSPSDNLSLWSGLSKRKSALADTAADIHSTAPPPWTTDFTYSSGWAQSLTSSPDPPQPPSLSPYGGGGKGEVDSFPEKRQRPHYAIEKRYRAGLNERFEALRECIESRKMQSRQDQQDQYSRLPSLAMVLDAGSKSNSGSAKPWPPTRMNKADVLDKAVVYIRDLEEENVVLLEHLRITIRRLRDARAALGGAEPNGVMHSGKDQQGS</sequence>
<dbReference type="GeneID" id="87835854"/>
<organism evidence="3 4">
    <name type="scientific">Chaetomium fimeti</name>
    <dbReference type="NCBI Taxonomy" id="1854472"/>
    <lineage>
        <taxon>Eukaryota</taxon>
        <taxon>Fungi</taxon>
        <taxon>Dikarya</taxon>
        <taxon>Ascomycota</taxon>
        <taxon>Pezizomycotina</taxon>
        <taxon>Sordariomycetes</taxon>
        <taxon>Sordariomycetidae</taxon>
        <taxon>Sordariales</taxon>
        <taxon>Chaetomiaceae</taxon>
        <taxon>Chaetomium</taxon>
    </lineage>
</organism>
<name>A0AAE0HCY8_9PEZI</name>
<evidence type="ECO:0000256" key="1">
    <source>
        <dbReference type="SAM" id="MobiDB-lite"/>
    </source>
</evidence>
<dbReference type="Pfam" id="PF00010">
    <property type="entry name" value="HLH"/>
    <property type="match status" value="1"/>
</dbReference>
<dbReference type="AlphaFoldDB" id="A0AAE0HCY8"/>
<evidence type="ECO:0000259" key="2">
    <source>
        <dbReference type="PROSITE" id="PS50888"/>
    </source>
</evidence>
<dbReference type="EMBL" id="JAUEPN010000005">
    <property type="protein sequence ID" value="KAK3294117.1"/>
    <property type="molecule type" value="Genomic_DNA"/>
</dbReference>
<dbReference type="CDD" id="cd11395">
    <property type="entry name" value="bHLHzip_SREBP_like"/>
    <property type="match status" value="1"/>
</dbReference>
<dbReference type="GO" id="GO:0046983">
    <property type="term" value="F:protein dimerization activity"/>
    <property type="evidence" value="ECO:0007669"/>
    <property type="project" value="InterPro"/>
</dbReference>
<gene>
    <name evidence="3" type="ORF">B0H64DRAFT_180484</name>
</gene>
<feature type="compositionally biased region" description="Basic and acidic residues" evidence="1">
    <location>
        <begin position="124"/>
        <end position="134"/>
    </location>
</feature>
<reference evidence="3" key="1">
    <citation type="journal article" date="2023" name="Mol. Phylogenet. Evol.">
        <title>Genome-scale phylogeny and comparative genomics of the fungal order Sordariales.</title>
        <authorList>
            <person name="Hensen N."/>
            <person name="Bonometti L."/>
            <person name="Westerberg I."/>
            <person name="Brannstrom I.O."/>
            <person name="Guillou S."/>
            <person name="Cros-Aarteil S."/>
            <person name="Calhoun S."/>
            <person name="Haridas S."/>
            <person name="Kuo A."/>
            <person name="Mondo S."/>
            <person name="Pangilinan J."/>
            <person name="Riley R."/>
            <person name="LaButti K."/>
            <person name="Andreopoulos B."/>
            <person name="Lipzen A."/>
            <person name="Chen C."/>
            <person name="Yan M."/>
            <person name="Daum C."/>
            <person name="Ng V."/>
            <person name="Clum A."/>
            <person name="Steindorff A."/>
            <person name="Ohm R.A."/>
            <person name="Martin F."/>
            <person name="Silar P."/>
            <person name="Natvig D.O."/>
            <person name="Lalanne C."/>
            <person name="Gautier V."/>
            <person name="Ament-Velasquez S.L."/>
            <person name="Kruys A."/>
            <person name="Hutchinson M.I."/>
            <person name="Powell A.J."/>
            <person name="Barry K."/>
            <person name="Miller A.N."/>
            <person name="Grigoriev I.V."/>
            <person name="Debuchy R."/>
            <person name="Gladieux P."/>
            <person name="Hiltunen Thoren M."/>
            <person name="Johannesson H."/>
        </authorList>
    </citation>
    <scope>NUCLEOTIDE SEQUENCE</scope>
    <source>
        <strain evidence="3">CBS 168.71</strain>
    </source>
</reference>
<dbReference type="InterPro" id="IPR036638">
    <property type="entry name" value="HLH_DNA-bd_sf"/>
</dbReference>
<feature type="compositionally biased region" description="Basic and acidic residues" evidence="1">
    <location>
        <begin position="270"/>
        <end position="283"/>
    </location>
</feature>
<dbReference type="PROSITE" id="PS50888">
    <property type="entry name" value="BHLH"/>
    <property type="match status" value="1"/>
</dbReference>
<dbReference type="PANTHER" id="PTHR47336">
    <property type="entry name" value="TRANSCRIPTION FACTOR HMS1-RELATED"/>
    <property type="match status" value="1"/>
</dbReference>
<accession>A0AAE0HCY8</accession>
<evidence type="ECO:0000313" key="4">
    <source>
        <dbReference type="Proteomes" id="UP001278766"/>
    </source>
</evidence>
<comment type="caution">
    <text evidence="3">The sequence shown here is derived from an EMBL/GenBank/DDBJ whole genome shotgun (WGS) entry which is preliminary data.</text>
</comment>